<feature type="domain" description="PNPLA" evidence="4">
    <location>
        <begin position="225"/>
        <end position="434"/>
    </location>
</feature>
<dbReference type="GO" id="GO:0016042">
    <property type="term" value="P:lipid catabolic process"/>
    <property type="evidence" value="ECO:0007669"/>
    <property type="project" value="UniProtKB-UniRule"/>
</dbReference>
<feature type="active site" description="Proton acceptor" evidence="2">
    <location>
        <position position="421"/>
    </location>
</feature>
<feature type="short sequence motif" description="GXGXXG" evidence="2">
    <location>
        <begin position="229"/>
        <end position="234"/>
    </location>
</feature>
<dbReference type="InterPro" id="IPR002641">
    <property type="entry name" value="PNPLA_dom"/>
</dbReference>
<feature type="compositionally biased region" description="Pro residues" evidence="3">
    <location>
        <begin position="78"/>
        <end position="90"/>
    </location>
</feature>
<dbReference type="Gene3D" id="3.40.1090.10">
    <property type="entry name" value="Cytosolic phospholipase A2 catalytic domain"/>
    <property type="match status" value="1"/>
</dbReference>
<feature type="short sequence motif" description="GXSXG" evidence="2">
    <location>
        <begin position="267"/>
        <end position="271"/>
    </location>
</feature>
<evidence type="ECO:0000256" key="2">
    <source>
        <dbReference type="PROSITE-ProRule" id="PRU01161"/>
    </source>
</evidence>
<dbReference type="SUPFAM" id="SSF52151">
    <property type="entry name" value="FabD/lysophospholipase-like"/>
    <property type="match status" value="1"/>
</dbReference>
<feature type="compositionally biased region" description="Low complexity" evidence="3">
    <location>
        <begin position="133"/>
        <end position="147"/>
    </location>
</feature>
<name>R0IWZ8_EXST2</name>
<dbReference type="HOGENOM" id="CLU_025516_0_0_1"/>
<feature type="region of interest" description="Disordered" evidence="3">
    <location>
        <begin position="74"/>
        <end position="97"/>
    </location>
</feature>
<evidence type="ECO:0000256" key="1">
    <source>
        <dbReference type="ARBA" id="ARBA00023098"/>
    </source>
</evidence>
<dbReference type="AlphaFoldDB" id="R0IWZ8"/>
<keyword evidence="2" id="KW-0442">Lipid degradation</keyword>
<reference evidence="5 6" key="2">
    <citation type="journal article" date="2013" name="PLoS Genet.">
        <title>Comparative genome structure, secondary metabolite, and effector coding capacity across Cochliobolus pathogens.</title>
        <authorList>
            <person name="Condon B.J."/>
            <person name="Leng Y."/>
            <person name="Wu D."/>
            <person name="Bushley K.E."/>
            <person name="Ohm R.A."/>
            <person name="Otillar R."/>
            <person name="Martin J."/>
            <person name="Schackwitz W."/>
            <person name="Grimwood J."/>
            <person name="MohdZainudin N."/>
            <person name="Xue C."/>
            <person name="Wang R."/>
            <person name="Manning V.A."/>
            <person name="Dhillon B."/>
            <person name="Tu Z.J."/>
            <person name="Steffenson B.J."/>
            <person name="Salamov A."/>
            <person name="Sun H."/>
            <person name="Lowry S."/>
            <person name="LaButti K."/>
            <person name="Han J."/>
            <person name="Copeland A."/>
            <person name="Lindquist E."/>
            <person name="Barry K."/>
            <person name="Schmutz J."/>
            <person name="Baker S.E."/>
            <person name="Ciuffetti L.M."/>
            <person name="Grigoriev I.V."/>
            <person name="Zhong S."/>
            <person name="Turgeon B.G."/>
        </authorList>
    </citation>
    <scope>NUCLEOTIDE SEQUENCE [LARGE SCALE GENOMIC DNA]</scope>
    <source>
        <strain evidence="6">28A</strain>
    </source>
</reference>
<organism evidence="5 6">
    <name type="scientific">Exserohilum turcicum (strain 28A)</name>
    <name type="common">Northern leaf blight fungus</name>
    <name type="synonym">Setosphaeria turcica</name>
    <dbReference type="NCBI Taxonomy" id="671987"/>
    <lineage>
        <taxon>Eukaryota</taxon>
        <taxon>Fungi</taxon>
        <taxon>Dikarya</taxon>
        <taxon>Ascomycota</taxon>
        <taxon>Pezizomycotina</taxon>
        <taxon>Dothideomycetes</taxon>
        <taxon>Pleosporomycetidae</taxon>
        <taxon>Pleosporales</taxon>
        <taxon>Pleosporineae</taxon>
        <taxon>Pleosporaceae</taxon>
        <taxon>Exserohilum</taxon>
    </lineage>
</organism>
<dbReference type="EMBL" id="KB908515">
    <property type="protein sequence ID" value="EOA89295.1"/>
    <property type="molecule type" value="Genomic_DNA"/>
</dbReference>
<proteinExistence type="predicted"/>
<feature type="region of interest" description="Disordered" evidence="3">
    <location>
        <begin position="178"/>
        <end position="202"/>
    </location>
</feature>
<feature type="active site" description="Nucleophile" evidence="2">
    <location>
        <position position="269"/>
    </location>
</feature>
<accession>R0IWZ8</accession>
<reference evidence="5 6" key="1">
    <citation type="journal article" date="2012" name="PLoS Pathog.">
        <title>Diverse lifestyles and strategies of plant pathogenesis encoded in the genomes of eighteen Dothideomycetes fungi.</title>
        <authorList>
            <person name="Ohm R.A."/>
            <person name="Feau N."/>
            <person name="Henrissat B."/>
            <person name="Schoch C.L."/>
            <person name="Horwitz B.A."/>
            <person name="Barry K.W."/>
            <person name="Condon B.J."/>
            <person name="Copeland A.C."/>
            <person name="Dhillon B."/>
            <person name="Glaser F."/>
            <person name="Hesse C.N."/>
            <person name="Kosti I."/>
            <person name="LaButti K."/>
            <person name="Lindquist E.A."/>
            <person name="Lucas S."/>
            <person name="Salamov A.A."/>
            <person name="Bradshaw R.E."/>
            <person name="Ciuffetti L."/>
            <person name="Hamelin R.C."/>
            <person name="Kema G.H.J."/>
            <person name="Lawrence C."/>
            <person name="Scott J.A."/>
            <person name="Spatafora J.W."/>
            <person name="Turgeon B.G."/>
            <person name="de Wit P.J.G.M."/>
            <person name="Zhong S."/>
            <person name="Goodwin S.B."/>
            <person name="Grigoriev I.V."/>
        </authorList>
    </citation>
    <scope>NUCLEOTIDE SEQUENCE [LARGE SCALE GENOMIC DNA]</scope>
    <source>
        <strain evidence="6">28A</strain>
    </source>
</reference>
<dbReference type="Pfam" id="PF01734">
    <property type="entry name" value="Patatin"/>
    <property type="match status" value="1"/>
</dbReference>
<dbReference type="RefSeq" id="XP_008023110.1">
    <property type="nucleotide sequence ID" value="XM_008024919.1"/>
</dbReference>
<gene>
    <name evidence="5" type="ORF">SETTUDRAFT_127933</name>
</gene>
<dbReference type="GO" id="GO:0046486">
    <property type="term" value="P:glycerolipid metabolic process"/>
    <property type="evidence" value="ECO:0007669"/>
    <property type="project" value="UniProtKB-ARBA"/>
</dbReference>
<dbReference type="eggNOG" id="KOG4231">
    <property type="taxonomic scope" value="Eukaryota"/>
</dbReference>
<dbReference type="PANTHER" id="PTHR24185:SF4">
    <property type="entry name" value="SERINE HYDROLASE, PUTATIVE (AFU_ORTHOLOGUE AFUA_2G07870)-RELATED"/>
    <property type="match status" value="1"/>
</dbReference>
<dbReference type="GO" id="GO:0019369">
    <property type="term" value="P:arachidonate metabolic process"/>
    <property type="evidence" value="ECO:0007669"/>
    <property type="project" value="TreeGrafter"/>
</dbReference>
<comment type="caution">
    <text evidence="2">Lacks conserved residue(s) required for the propagation of feature annotation.</text>
</comment>
<dbReference type="Proteomes" id="UP000016935">
    <property type="component" value="Unassembled WGS sequence"/>
</dbReference>
<dbReference type="GeneID" id="19396033"/>
<dbReference type="GO" id="GO:0016020">
    <property type="term" value="C:membrane"/>
    <property type="evidence" value="ECO:0007669"/>
    <property type="project" value="TreeGrafter"/>
</dbReference>
<dbReference type="GO" id="GO:0047499">
    <property type="term" value="F:calcium-independent phospholipase A2 activity"/>
    <property type="evidence" value="ECO:0007669"/>
    <property type="project" value="TreeGrafter"/>
</dbReference>
<dbReference type="OrthoDB" id="1658288at2759"/>
<sequence>MSWTLVDFSCVRYSPVEGTHYFYDPAHPSSIQFLLSGRWEPWDVSYVKYKAQDADIRRVAHEAETRLLRDPYSKYTPWPSPPPSAGPPSFVPRHAHSQSLPAAIKPPIADLITPSPSSVAERIISTSPRDHSTPSAATPATSYASPYGTQSAVPNGVIHAPVGPPKSIEAAASMNSVHAGHANGHPSPPYHTSMPSDPALQPPLSKPVVPAQPILSRTRETKILLSIDGDGIRGLSALLLVESLVNAICVKVGQRLDSHQIFDLTGGSSLGGVIAIMLCRLRMQAHRAREAYKQIAKEVFANKRDYFKYLDPHAQVRNVDDSALESAIKGVVQQELGSPDEILLDGRPDSGDVFAITTQMDIGTNRAALIRSYQTRRITGPDLEPDMPIWQTMKATSAAPRYVQSEQGVPQRFVIEKGLVDHGTTKNNPVRDILYECRKLFRYANDMMIIVSVGTGVGLDRSREIPEMANSVEDRKAEARGWGEKFETDHAALMERNWMKYFRFDVTGLEDVPLEEWKHEDLIKEKTSAYLAQPEVGQRFYACVDAIATLLLGPQGR</sequence>
<evidence type="ECO:0000313" key="5">
    <source>
        <dbReference type="EMBL" id="EOA89295.1"/>
    </source>
</evidence>
<dbReference type="PROSITE" id="PS51635">
    <property type="entry name" value="PNPLA"/>
    <property type="match status" value="1"/>
</dbReference>
<dbReference type="STRING" id="671987.R0IWZ8"/>
<feature type="region of interest" description="Disordered" evidence="3">
    <location>
        <begin position="124"/>
        <end position="148"/>
    </location>
</feature>
<protein>
    <recommendedName>
        <fullName evidence="4">PNPLA domain-containing protein</fullName>
    </recommendedName>
</protein>
<evidence type="ECO:0000313" key="6">
    <source>
        <dbReference type="Proteomes" id="UP000016935"/>
    </source>
</evidence>
<keyword evidence="1 2" id="KW-0443">Lipid metabolism</keyword>
<dbReference type="CDD" id="cd07216">
    <property type="entry name" value="Pat17_PNPLA8_PNPLA9_like3"/>
    <property type="match status" value="1"/>
</dbReference>
<keyword evidence="2" id="KW-0378">Hydrolase</keyword>
<evidence type="ECO:0000259" key="4">
    <source>
        <dbReference type="PROSITE" id="PS51635"/>
    </source>
</evidence>
<keyword evidence="6" id="KW-1185">Reference proteome</keyword>
<evidence type="ECO:0000256" key="3">
    <source>
        <dbReference type="SAM" id="MobiDB-lite"/>
    </source>
</evidence>
<dbReference type="PANTHER" id="PTHR24185">
    <property type="entry name" value="CALCIUM-INDEPENDENT PHOSPHOLIPASE A2-GAMMA"/>
    <property type="match status" value="1"/>
</dbReference>
<dbReference type="InterPro" id="IPR016035">
    <property type="entry name" value="Acyl_Trfase/lysoPLipase"/>
</dbReference>